<comment type="catalytic activity">
    <reaction evidence="10">
        <text>NAD(+) + (deoxyribonucleotide)n-3'-hydroxyl + 5'-phospho-(deoxyribonucleotide)m = (deoxyribonucleotide)n+m + AMP + beta-nicotinamide D-nucleotide.</text>
        <dbReference type="EC" id="6.5.1.2"/>
    </reaction>
</comment>
<dbReference type="GO" id="GO:0006260">
    <property type="term" value="P:DNA replication"/>
    <property type="evidence" value="ECO:0007669"/>
    <property type="project" value="UniProtKB-KW"/>
</dbReference>
<evidence type="ECO:0000256" key="5">
    <source>
        <dbReference type="ARBA" id="ARBA00022723"/>
    </source>
</evidence>
<dbReference type="EC" id="6.5.1.2" evidence="2"/>
<keyword evidence="13" id="KW-1185">Reference proteome</keyword>
<proteinExistence type="predicted"/>
<dbReference type="Gene3D" id="3.40.50.10190">
    <property type="entry name" value="BRCT domain"/>
    <property type="match status" value="1"/>
</dbReference>
<evidence type="ECO:0000256" key="4">
    <source>
        <dbReference type="ARBA" id="ARBA00022705"/>
    </source>
</evidence>
<keyword evidence="4" id="KW-0235">DNA replication</keyword>
<dbReference type="SUPFAM" id="SSF50249">
    <property type="entry name" value="Nucleic acid-binding proteins"/>
    <property type="match status" value="1"/>
</dbReference>
<evidence type="ECO:0000256" key="10">
    <source>
        <dbReference type="ARBA" id="ARBA00034005"/>
    </source>
</evidence>
<keyword evidence="9" id="KW-0234">DNA repair</keyword>
<dbReference type="SMART" id="SM00532">
    <property type="entry name" value="LIGANc"/>
    <property type="match status" value="1"/>
</dbReference>
<evidence type="ECO:0000256" key="8">
    <source>
        <dbReference type="ARBA" id="ARBA00023027"/>
    </source>
</evidence>
<dbReference type="Gene3D" id="1.10.287.610">
    <property type="entry name" value="Helix hairpin bin"/>
    <property type="match status" value="1"/>
</dbReference>
<dbReference type="SUPFAM" id="SSF47781">
    <property type="entry name" value="RuvA domain 2-like"/>
    <property type="match status" value="1"/>
</dbReference>
<dbReference type="InterPro" id="IPR012340">
    <property type="entry name" value="NA-bd_OB-fold"/>
</dbReference>
<organism evidence="12 13">
    <name type="scientific">Oceanispirochaeta crateris</name>
    <dbReference type="NCBI Taxonomy" id="2518645"/>
    <lineage>
        <taxon>Bacteria</taxon>
        <taxon>Pseudomonadati</taxon>
        <taxon>Spirochaetota</taxon>
        <taxon>Spirochaetia</taxon>
        <taxon>Spirochaetales</taxon>
        <taxon>Spirochaetaceae</taxon>
        <taxon>Oceanispirochaeta</taxon>
    </lineage>
</organism>
<dbReference type="InterPro" id="IPR001679">
    <property type="entry name" value="DNA_ligase"/>
</dbReference>
<evidence type="ECO:0000256" key="6">
    <source>
        <dbReference type="ARBA" id="ARBA00022763"/>
    </source>
</evidence>
<reference evidence="12 13" key="1">
    <citation type="submission" date="2019-02" db="EMBL/GenBank/DDBJ databases">
        <title>Complete Genome Sequence and Methylome Analysis of free living Spirochaetas.</title>
        <authorList>
            <person name="Fomenkov A."/>
            <person name="Dubinina G."/>
            <person name="Leshcheva N."/>
            <person name="Mikheeva N."/>
            <person name="Grabovich M."/>
            <person name="Vincze T."/>
            <person name="Roberts R.J."/>
        </authorList>
    </citation>
    <scope>NUCLEOTIDE SEQUENCE [LARGE SCALE GENOMIC DNA]</scope>
    <source>
        <strain evidence="12 13">K2</strain>
    </source>
</reference>
<dbReference type="Proteomes" id="UP000324209">
    <property type="component" value="Chromosome"/>
</dbReference>
<evidence type="ECO:0000313" key="13">
    <source>
        <dbReference type="Proteomes" id="UP000324209"/>
    </source>
</evidence>
<dbReference type="KEGG" id="ock:EXM22_17840"/>
<evidence type="ECO:0000256" key="9">
    <source>
        <dbReference type="ARBA" id="ARBA00023204"/>
    </source>
</evidence>
<dbReference type="Gene3D" id="3.30.470.30">
    <property type="entry name" value="DNA ligase/mRNA capping enzyme"/>
    <property type="match status" value="1"/>
</dbReference>
<keyword evidence="7" id="KW-0862">Zinc</keyword>
<dbReference type="InterPro" id="IPR001357">
    <property type="entry name" value="BRCT_dom"/>
</dbReference>
<dbReference type="Gene3D" id="2.40.50.140">
    <property type="entry name" value="Nucleic acid-binding proteins"/>
    <property type="match status" value="1"/>
</dbReference>
<protein>
    <recommendedName>
        <fullName evidence="2">DNA ligase (NAD(+))</fullName>
        <ecNumber evidence="2">6.5.1.2</ecNumber>
    </recommendedName>
</protein>
<dbReference type="PIRSF" id="PIRSF001604">
    <property type="entry name" value="LigA"/>
    <property type="match status" value="1"/>
</dbReference>
<gene>
    <name evidence="12" type="ORF">EXM22_17840</name>
</gene>
<dbReference type="Pfam" id="PF01653">
    <property type="entry name" value="DNA_ligase_aden"/>
    <property type="match status" value="1"/>
</dbReference>
<dbReference type="GO" id="GO:0046872">
    <property type="term" value="F:metal ion binding"/>
    <property type="evidence" value="ECO:0007669"/>
    <property type="project" value="UniProtKB-KW"/>
</dbReference>
<dbReference type="RefSeq" id="WP_149487825.1">
    <property type="nucleotide sequence ID" value="NZ_CP036150.1"/>
</dbReference>
<evidence type="ECO:0000259" key="11">
    <source>
        <dbReference type="SMART" id="SM00532"/>
    </source>
</evidence>
<accession>A0A5C1QP55</accession>
<dbReference type="GO" id="GO:0006281">
    <property type="term" value="P:DNA repair"/>
    <property type="evidence" value="ECO:0007669"/>
    <property type="project" value="UniProtKB-KW"/>
</dbReference>
<evidence type="ECO:0000256" key="3">
    <source>
        <dbReference type="ARBA" id="ARBA00022598"/>
    </source>
</evidence>
<dbReference type="Gene3D" id="1.10.150.20">
    <property type="entry name" value="5' to 3' exonuclease, C-terminal subdomain"/>
    <property type="match status" value="1"/>
</dbReference>
<name>A0A5C1QP55_9SPIO</name>
<dbReference type="InterPro" id="IPR036420">
    <property type="entry name" value="BRCT_dom_sf"/>
</dbReference>
<sequence length="632" mass="71425">MIGQYIHFSESRTIALKEQELIQLLNEARMAYYNTDIPLMTDAEFDQLEDNLREINPESPYFSTVGHEGEDSGKITHAEPMLSMGKAKTIVEVFKWMDKLGMPDDTKWTLQPKIDGLSATCFYSGGTLRYVATRGDGSVGQDVTTIADYIEDIPQSIAETDHDIEIRGELYLPKNTDYETGGRPLRNNCVGLVNRKENREDLRYVRFVSYQTARWNPSASEAGIILWLKQQGFHTVEYHEARSRADIESFYNDYLQGYRDQWLYETDGLILTVDDNSLHREIDSRWVVDHHHHYALAIKPPSASKKTRLKAVDWQVSRQGALIPVALFEPIELGGATLARASLHNRAFVESMALQLGDELLIERANDVIPYVKENLSSSMREGESFMSNLAPSLCPVCGSAVVEEGVHLKCSNLECPERKIQTVLYWVKESGMDQVAEATIRLLFDKKIIANVSDMYKIEASDLEGLDGFGDKKIYNFLTQLEKVRTMEAPALISKLGIPLVQMKALKKLGINSMDAFMAFEDETFVIGRNILTWKRNPDNIRFLQDLLSVVNVQDSKDIQTLGQICMTGKGPMGRKEIQKIIEERGYEFSSSVTGSTTILLCENPEGGSSKLQKARKMGIQLISYEDFLSE</sequence>
<dbReference type="InterPro" id="IPR010994">
    <property type="entry name" value="RuvA_2-like"/>
</dbReference>
<evidence type="ECO:0000256" key="2">
    <source>
        <dbReference type="ARBA" id="ARBA00012722"/>
    </source>
</evidence>
<evidence type="ECO:0000313" key="12">
    <source>
        <dbReference type="EMBL" id="QEN09753.1"/>
    </source>
</evidence>
<dbReference type="AlphaFoldDB" id="A0A5C1QP55"/>
<dbReference type="InterPro" id="IPR013839">
    <property type="entry name" value="DNAligase_adenylation"/>
</dbReference>
<dbReference type="InterPro" id="IPR013840">
    <property type="entry name" value="DNAligase_N"/>
</dbReference>
<dbReference type="SUPFAM" id="SSF56091">
    <property type="entry name" value="DNA ligase/mRNA capping enzyme, catalytic domain"/>
    <property type="match status" value="1"/>
</dbReference>
<dbReference type="Pfam" id="PF03120">
    <property type="entry name" value="OB_DNA_ligase"/>
    <property type="match status" value="1"/>
</dbReference>
<dbReference type="InterPro" id="IPR004150">
    <property type="entry name" value="NAD_DNA_ligase_OB"/>
</dbReference>
<dbReference type="SUPFAM" id="SSF52113">
    <property type="entry name" value="BRCT domain"/>
    <property type="match status" value="1"/>
</dbReference>
<dbReference type="OrthoDB" id="9759736at2"/>
<evidence type="ECO:0000256" key="7">
    <source>
        <dbReference type="ARBA" id="ARBA00022833"/>
    </source>
</evidence>
<feature type="domain" description="NAD-dependent DNA ligase N-terminal" evidence="11">
    <location>
        <begin position="13"/>
        <end position="432"/>
    </location>
</feature>
<dbReference type="GO" id="GO:0003911">
    <property type="term" value="F:DNA ligase (NAD+) activity"/>
    <property type="evidence" value="ECO:0007669"/>
    <property type="project" value="UniProtKB-EC"/>
</dbReference>
<dbReference type="Pfam" id="PF12738">
    <property type="entry name" value="PTCB-BRCT"/>
    <property type="match status" value="1"/>
</dbReference>
<keyword evidence="6" id="KW-0227">DNA damage</keyword>
<keyword evidence="5" id="KW-0479">Metal-binding</keyword>
<comment type="function">
    <text evidence="1">DNA ligase that catalyzes the formation of phosphodiester linkages between 5'-phosphoryl and 3'-hydroxyl groups in double-stranded DNA using NAD as a coenzyme and as the energy source for the reaction. It is essential for DNA replication and repair of damaged DNA.</text>
</comment>
<dbReference type="EMBL" id="CP036150">
    <property type="protein sequence ID" value="QEN09753.1"/>
    <property type="molecule type" value="Genomic_DNA"/>
</dbReference>
<keyword evidence="3" id="KW-0436">Ligase</keyword>
<evidence type="ECO:0000256" key="1">
    <source>
        <dbReference type="ARBA" id="ARBA00004067"/>
    </source>
</evidence>
<keyword evidence="8" id="KW-0520">NAD</keyword>